<evidence type="ECO:0000256" key="1">
    <source>
        <dbReference type="SAM" id="MobiDB-lite"/>
    </source>
</evidence>
<accession>A0ABX1HI32</accession>
<feature type="region of interest" description="Disordered" evidence="1">
    <location>
        <begin position="46"/>
        <end position="66"/>
    </location>
</feature>
<dbReference type="Proteomes" id="UP000717634">
    <property type="component" value="Unassembled WGS sequence"/>
</dbReference>
<comment type="caution">
    <text evidence="2">The sequence shown here is derived from an EMBL/GenBank/DDBJ whole genome shotgun (WGS) entry which is preliminary data.</text>
</comment>
<dbReference type="EMBL" id="JAAVTK010000002">
    <property type="protein sequence ID" value="NKI88418.1"/>
    <property type="molecule type" value="Genomic_DNA"/>
</dbReference>
<keyword evidence="3" id="KW-1185">Reference proteome</keyword>
<evidence type="ECO:0000313" key="2">
    <source>
        <dbReference type="EMBL" id="NKI88418.1"/>
    </source>
</evidence>
<feature type="compositionally biased region" description="Pro residues" evidence="1">
    <location>
        <begin position="57"/>
        <end position="66"/>
    </location>
</feature>
<sequence>MESKPSPARHYAEDSVWSISAGTRQGAQEADACMAADDWLYAAPGPLVPAAARPKGAPSPPPMPSH</sequence>
<name>A0ABX1HI32_9BACT</name>
<gene>
    <name evidence="2" type="ORF">HBN54_001005</name>
</gene>
<dbReference type="RefSeq" id="WP_168672050.1">
    <property type="nucleotide sequence ID" value="NZ_JAAVTK010000002.1"/>
</dbReference>
<proteinExistence type="predicted"/>
<protein>
    <submittedName>
        <fullName evidence="2">Uncharacterized protein</fullName>
    </submittedName>
</protein>
<reference evidence="2 3" key="1">
    <citation type="submission" date="2020-03" db="EMBL/GenBank/DDBJ databases">
        <title>Genomic Encyclopedia of Type Strains, Phase IV (KMG-V): Genome sequencing to study the core and pangenomes of soil and plant-associated prokaryotes.</title>
        <authorList>
            <person name="Whitman W."/>
        </authorList>
    </citation>
    <scope>NUCLEOTIDE SEQUENCE [LARGE SCALE GENOMIC DNA]</scope>
    <source>
        <strain evidence="2 3">1B</strain>
    </source>
</reference>
<evidence type="ECO:0000313" key="3">
    <source>
        <dbReference type="Proteomes" id="UP000717634"/>
    </source>
</evidence>
<organism evidence="2 3">
    <name type="scientific">Hymenobacter artigasi</name>
    <dbReference type="NCBI Taxonomy" id="2719616"/>
    <lineage>
        <taxon>Bacteria</taxon>
        <taxon>Pseudomonadati</taxon>
        <taxon>Bacteroidota</taxon>
        <taxon>Cytophagia</taxon>
        <taxon>Cytophagales</taxon>
        <taxon>Hymenobacteraceae</taxon>
        <taxon>Hymenobacter</taxon>
    </lineage>
</organism>